<keyword evidence="4" id="KW-1185">Reference proteome</keyword>
<evidence type="ECO:0000313" key="3">
    <source>
        <dbReference type="EMBL" id="CAB3982605.1"/>
    </source>
</evidence>
<dbReference type="InterPro" id="IPR001878">
    <property type="entry name" value="Znf_CCHC"/>
</dbReference>
<comment type="caution">
    <text evidence="3">The sequence shown here is derived from an EMBL/GenBank/DDBJ whole genome shotgun (WGS) entry which is preliminary data.</text>
</comment>
<accession>A0A6S7FSJ1</accession>
<dbReference type="Proteomes" id="UP001152795">
    <property type="component" value="Unassembled WGS sequence"/>
</dbReference>
<dbReference type="GO" id="GO:0003676">
    <property type="term" value="F:nucleic acid binding"/>
    <property type="evidence" value="ECO:0007669"/>
    <property type="project" value="InterPro"/>
</dbReference>
<name>A0A6S7FSJ1_PARCT</name>
<evidence type="ECO:0000256" key="2">
    <source>
        <dbReference type="SAM" id="MobiDB-lite"/>
    </source>
</evidence>
<dbReference type="EMBL" id="CACRXK020000521">
    <property type="protein sequence ID" value="CAB3982605.1"/>
    <property type="molecule type" value="Genomic_DNA"/>
</dbReference>
<dbReference type="PROSITE" id="PS50158">
    <property type="entry name" value="ZF_CCHC"/>
    <property type="match status" value="1"/>
</dbReference>
<dbReference type="GO" id="GO:0008270">
    <property type="term" value="F:zinc ion binding"/>
    <property type="evidence" value="ECO:0007669"/>
    <property type="project" value="InterPro"/>
</dbReference>
<proteinExistence type="predicted"/>
<dbReference type="OrthoDB" id="10068084at2759"/>
<gene>
    <name evidence="3" type="ORF">PACLA_8A022651</name>
</gene>
<protein>
    <submittedName>
        <fullName evidence="3">Retrovirus-related Pol poly from transposon opus</fullName>
    </submittedName>
</protein>
<feature type="region of interest" description="Disordered" evidence="2">
    <location>
        <begin position="188"/>
        <end position="208"/>
    </location>
</feature>
<feature type="coiled-coil region" evidence="1">
    <location>
        <begin position="211"/>
        <end position="245"/>
    </location>
</feature>
<keyword evidence="1" id="KW-0175">Coiled coil</keyword>
<dbReference type="AlphaFoldDB" id="A0A6S7FSJ1"/>
<evidence type="ECO:0000256" key="1">
    <source>
        <dbReference type="SAM" id="Coils"/>
    </source>
</evidence>
<reference evidence="3" key="1">
    <citation type="submission" date="2020-04" db="EMBL/GenBank/DDBJ databases">
        <authorList>
            <person name="Alioto T."/>
            <person name="Alioto T."/>
            <person name="Gomez Garrido J."/>
        </authorList>
    </citation>
    <scope>NUCLEOTIDE SEQUENCE</scope>
    <source>
        <strain evidence="3">A484AB</strain>
    </source>
</reference>
<organism evidence="3 4">
    <name type="scientific">Paramuricea clavata</name>
    <name type="common">Red gorgonian</name>
    <name type="synonym">Violescent sea-whip</name>
    <dbReference type="NCBI Taxonomy" id="317549"/>
    <lineage>
        <taxon>Eukaryota</taxon>
        <taxon>Metazoa</taxon>
        <taxon>Cnidaria</taxon>
        <taxon>Anthozoa</taxon>
        <taxon>Octocorallia</taxon>
        <taxon>Malacalcyonacea</taxon>
        <taxon>Plexauridae</taxon>
        <taxon>Paramuricea</taxon>
    </lineage>
</organism>
<feature type="compositionally biased region" description="Basic and acidic residues" evidence="2">
    <location>
        <begin position="197"/>
        <end position="208"/>
    </location>
</feature>
<sequence>MAAAEETEIILDGKLLALGVTDLTEFGLYLKVDKAKIEGQTKIKIIKDIRTEFEKIINTFDSDEQTNEYLKGLIDFLDQNAHPKPKMRKALTNIAQQPNKDSEAFLMRALTIRQNILFASKESGSELTYDSSSVQSLFLHALETGLKDETIRAKLRPLVSKTDVSDEELIEAMFLAVSAETERSKKFNVASPGKSMKARDSAVQKEDDTEKKEILAAIKQVKTDLSAMQNEMKTLRETVHNQNQNLRKAKPSRKCENCKPTDECRHCFHCGELNHIARYCRKGKQCGSGNGQRLPPRDRV</sequence>
<evidence type="ECO:0000313" key="4">
    <source>
        <dbReference type="Proteomes" id="UP001152795"/>
    </source>
</evidence>